<feature type="region of interest" description="Disordered" evidence="1">
    <location>
        <begin position="704"/>
        <end position="748"/>
    </location>
</feature>
<gene>
    <name evidence="3" type="ORF">HYH03_018909</name>
</gene>
<evidence type="ECO:0000256" key="1">
    <source>
        <dbReference type="SAM" id="MobiDB-lite"/>
    </source>
</evidence>
<keyword evidence="2" id="KW-0812">Transmembrane</keyword>
<feature type="region of interest" description="Disordered" evidence="1">
    <location>
        <begin position="564"/>
        <end position="584"/>
    </location>
</feature>
<proteinExistence type="predicted"/>
<evidence type="ECO:0000313" key="3">
    <source>
        <dbReference type="EMBL" id="KAG2482150.1"/>
    </source>
</evidence>
<evidence type="ECO:0000313" key="4">
    <source>
        <dbReference type="Proteomes" id="UP000612055"/>
    </source>
</evidence>
<comment type="caution">
    <text evidence="3">The sequence shown here is derived from an EMBL/GenBank/DDBJ whole genome shotgun (WGS) entry which is preliminary data.</text>
</comment>
<feature type="compositionally biased region" description="Pro residues" evidence="1">
    <location>
        <begin position="565"/>
        <end position="584"/>
    </location>
</feature>
<name>A0A835XJA5_9CHLO</name>
<keyword evidence="2" id="KW-1133">Transmembrane helix</keyword>
<feature type="non-terminal residue" evidence="3">
    <location>
        <position position="938"/>
    </location>
</feature>
<accession>A0A835XJA5</accession>
<protein>
    <submittedName>
        <fullName evidence="3">Uncharacterized protein</fullName>
    </submittedName>
</protein>
<feature type="compositionally biased region" description="Pro residues" evidence="1">
    <location>
        <begin position="712"/>
        <end position="742"/>
    </location>
</feature>
<feature type="transmembrane region" description="Helical" evidence="2">
    <location>
        <begin position="866"/>
        <end position="889"/>
    </location>
</feature>
<reference evidence="3" key="1">
    <citation type="journal article" date="2020" name="bioRxiv">
        <title>Comparative genomics of Chlamydomonas.</title>
        <authorList>
            <person name="Craig R.J."/>
            <person name="Hasan A.R."/>
            <person name="Ness R.W."/>
            <person name="Keightley P.D."/>
        </authorList>
    </citation>
    <scope>NUCLEOTIDE SEQUENCE</scope>
    <source>
        <strain evidence="3">CCAP 11/70</strain>
    </source>
</reference>
<keyword evidence="2" id="KW-0472">Membrane</keyword>
<keyword evidence="4" id="KW-1185">Reference proteome</keyword>
<feature type="region of interest" description="Disordered" evidence="1">
    <location>
        <begin position="371"/>
        <end position="390"/>
    </location>
</feature>
<dbReference type="AlphaFoldDB" id="A0A835XJA5"/>
<dbReference type="OrthoDB" id="551414at2759"/>
<dbReference type="PANTHER" id="PTHR48125:SF10">
    <property type="entry name" value="OS12G0136300 PROTEIN"/>
    <property type="match status" value="1"/>
</dbReference>
<dbReference type="Proteomes" id="UP000612055">
    <property type="component" value="Unassembled WGS sequence"/>
</dbReference>
<feature type="compositionally biased region" description="Polar residues" evidence="1">
    <location>
        <begin position="929"/>
        <end position="938"/>
    </location>
</feature>
<dbReference type="PANTHER" id="PTHR48125">
    <property type="entry name" value="LP07818P1"/>
    <property type="match status" value="1"/>
</dbReference>
<sequence length="938" mass="98139">PNCDCSKLQAVADGVACPAMQVSLYFKAGDRYDDSIPAVRVCVPTIGYDPLNKIYKIAFCWSTLCPALAGLAPALEAGGTGMRAYAGPIALAPAVGPAGLAGSSVVLSTLNPACATPSNTLVMKAGSAPPPPPPEYYDYGSDFETPVNGSEVVGAGGTFSFGGSGQRLVAIPPAGVDTLDVDVRIGAGCDGEWVVVAMVEVSDTGGTTPPLPPAACPCWMRAEAGGTCPGIKVPILLETLDAPSGRQTSIMQCIDPANYDIYTGRMAYSYCWRYSCIPDVFATSTFTATCTDLERWNIAKMEGKFKLGMQHSEGVRMHVVGKPKNPALPLMQLEEKNDQDWIDIPEGGVGNFTFVYTIAPGLDDLSAAVVMDASPRPPPPPSPPGPPGTSCACPLLPEQTNGGDATRCNSTYATMKLRLDDDPSVEHLQCTSWPNYDLIMREMAWSYCWRYDCLPPTFIGKSYTAAIENVTKHNIQLIPPAGYKLLTLVAPYGMYITVDFELRDGTAFTRNSTVGRRVVSGREQNVTLNQPLDHINITYHIPKVWGIDGMAAATVLRYIDGSEFPRPPSPPPAPPRPPAPPPLPPAAPRLLVTADFLVLAAVPLSSLLPNVSGASLAGYTVSIPIKFYDFTALPDCSDASVNAFKALAVRAFNITDASTVSISCRFSAPTSDLPVLRRVLRAIARLLQAGTTNSTAIEATLTLPIDPTGTASPPPSDAAPPPPLGRTMSPPMPPAPAPPPPLSSGYVDGAMSSGCEAMKELAPRLDCTLDAGVIMRPRIKVVAEQPLPEDADPVAAAQAACSSGTVLSDAEAQIRAAAEAAGQPLSDSAVVTVGCRAVVVRSGVQAASSEDVPSDSGSSGGLSDGAIAGIVIGAVAGTVLLAVVALMAYNKFGHATATEVVDPARAPRSSMWDSLRMHREPSRGDAPTARQTGVSTYT</sequence>
<organism evidence="3 4">
    <name type="scientific">Edaphochlamys debaryana</name>
    <dbReference type="NCBI Taxonomy" id="47281"/>
    <lineage>
        <taxon>Eukaryota</taxon>
        <taxon>Viridiplantae</taxon>
        <taxon>Chlorophyta</taxon>
        <taxon>core chlorophytes</taxon>
        <taxon>Chlorophyceae</taxon>
        <taxon>CS clade</taxon>
        <taxon>Chlamydomonadales</taxon>
        <taxon>Chlamydomonadales incertae sedis</taxon>
        <taxon>Edaphochlamys</taxon>
    </lineage>
</organism>
<dbReference type="EMBL" id="JAEHOE010000256">
    <property type="protein sequence ID" value="KAG2482150.1"/>
    <property type="molecule type" value="Genomic_DNA"/>
</dbReference>
<feature type="compositionally biased region" description="Pro residues" evidence="1">
    <location>
        <begin position="375"/>
        <end position="387"/>
    </location>
</feature>
<evidence type="ECO:0000256" key="2">
    <source>
        <dbReference type="SAM" id="Phobius"/>
    </source>
</evidence>
<feature type="region of interest" description="Disordered" evidence="1">
    <location>
        <begin position="915"/>
        <end position="938"/>
    </location>
</feature>